<dbReference type="Gene3D" id="3.40.50.1820">
    <property type="entry name" value="alpha/beta hydrolase"/>
    <property type="match status" value="1"/>
</dbReference>
<accession>A0A8H2KB50</accession>
<evidence type="ECO:0000256" key="1">
    <source>
        <dbReference type="SAM" id="MobiDB-lite"/>
    </source>
</evidence>
<reference evidence="2 3" key="1">
    <citation type="submission" date="2019-06" db="EMBL/GenBank/DDBJ databases">
        <title>Sequencing the genomes of 1000 actinobacteria strains.</title>
        <authorList>
            <person name="Klenk H.-P."/>
        </authorList>
    </citation>
    <scope>NUCLEOTIDE SEQUENCE [LARGE SCALE GENOMIC DNA]</scope>
    <source>
        <strain evidence="2 3">DSM 21947</strain>
    </source>
</reference>
<dbReference type="AlphaFoldDB" id="A0A8H2KB50"/>
<protein>
    <submittedName>
        <fullName evidence="2">Uncharacterized protein</fullName>
    </submittedName>
</protein>
<comment type="caution">
    <text evidence="2">The sequence shown here is derived from an EMBL/GenBank/DDBJ whole genome shotgun (WGS) entry which is preliminary data.</text>
</comment>
<dbReference type="Proteomes" id="UP000316560">
    <property type="component" value="Unassembled WGS sequence"/>
</dbReference>
<feature type="region of interest" description="Disordered" evidence="1">
    <location>
        <begin position="246"/>
        <end position="268"/>
    </location>
</feature>
<keyword evidence="3" id="KW-1185">Reference proteome</keyword>
<feature type="region of interest" description="Disordered" evidence="1">
    <location>
        <begin position="441"/>
        <end position="464"/>
    </location>
</feature>
<name>A0A8H2KB50_9MICO</name>
<evidence type="ECO:0000313" key="3">
    <source>
        <dbReference type="Proteomes" id="UP000316560"/>
    </source>
</evidence>
<dbReference type="EMBL" id="VFRA01000001">
    <property type="protein sequence ID" value="TQO20026.1"/>
    <property type="molecule type" value="Genomic_DNA"/>
</dbReference>
<feature type="compositionally biased region" description="Polar residues" evidence="1">
    <location>
        <begin position="446"/>
        <end position="464"/>
    </location>
</feature>
<dbReference type="InterPro" id="IPR029058">
    <property type="entry name" value="AB_hydrolase_fold"/>
</dbReference>
<dbReference type="SUPFAM" id="SSF53474">
    <property type="entry name" value="alpha/beta-Hydrolases"/>
    <property type="match status" value="1"/>
</dbReference>
<gene>
    <name evidence="2" type="ORF">FB472_1632</name>
</gene>
<organism evidence="2 3">
    <name type="scientific">Rhodoglobus vestalii</name>
    <dbReference type="NCBI Taxonomy" id="193384"/>
    <lineage>
        <taxon>Bacteria</taxon>
        <taxon>Bacillati</taxon>
        <taxon>Actinomycetota</taxon>
        <taxon>Actinomycetes</taxon>
        <taxon>Micrococcales</taxon>
        <taxon>Microbacteriaceae</taxon>
        <taxon>Rhodoglobus</taxon>
    </lineage>
</organism>
<proteinExistence type="predicted"/>
<evidence type="ECO:0000313" key="2">
    <source>
        <dbReference type="EMBL" id="TQO20026.1"/>
    </source>
</evidence>
<sequence>MPVSDELIVSGGGSYSIATDEMLSSAGELQRAADMTRDIAGSIQMVDDRLTVEQMESWGIPAGAALVEGDLDCVYVDLHTIAQRAEELSGLIRLAAQRYGWTEAFTEAAMREVSADAAALLGFLFPVWAAAFLLTNPVLPIVAGIAVGAYLRGGPSKPPLSPEQLSTALNALISDPAFVLALRHGVMSVDEFLAGAAGLPPHVVSALSAAGLIGLGTSAGLIQKAGGLGGVLEETPVKQVSKTTPAPVAAPQSSTERVNRIPQPDAEHPEQIRIESYELPGGDLHFEVYVAGTQDFAFSGSDQPWDFTSNVSNAAGSDAGSVAAVHSAMQDAGITAESSVGFTGYSQGAATAARIAASGEYNTTGVFTIGGPTGQIPLPNDVPAVFVEHTDDLVVASGGLQDNKNVLVVERQAFGERSLPEGEDVPAHQLSEYAETARLMDESDSTEIQNATNSMAEQSRGATTATVTSYEYVRVQP</sequence>